<proteinExistence type="predicted"/>
<sequence length="73" mass="8699">MIPMFQIPNSQKSPWKWGLGIGKLWKVQKSKLFLIYSEFSWIPFLTLPKAKIFHQIPQISTKNYKKSKTLKKF</sequence>
<dbReference type="AlphaFoldDB" id="A0AAU9J4N8"/>
<organism evidence="1 2">
    <name type="scientific">Blepharisma stoltei</name>
    <dbReference type="NCBI Taxonomy" id="1481888"/>
    <lineage>
        <taxon>Eukaryota</taxon>
        <taxon>Sar</taxon>
        <taxon>Alveolata</taxon>
        <taxon>Ciliophora</taxon>
        <taxon>Postciliodesmatophora</taxon>
        <taxon>Heterotrichea</taxon>
        <taxon>Heterotrichida</taxon>
        <taxon>Blepharismidae</taxon>
        <taxon>Blepharisma</taxon>
    </lineage>
</organism>
<keyword evidence="2" id="KW-1185">Reference proteome</keyword>
<protein>
    <submittedName>
        <fullName evidence="1">Uncharacterized protein</fullName>
    </submittedName>
</protein>
<dbReference type="EMBL" id="CAJZBQ010000025">
    <property type="protein sequence ID" value="CAG9320290.1"/>
    <property type="molecule type" value="Genomic_DNA"/>
</dbReference>
<evidence type="ECO:0000313" key="2">
    <source>
        <dbReference type="Proteomes" id="UP001162131"/>
    </source>
</evidence>
<gene>
    <name evidence="1" type="ORF">BSTOLATCC_MIC26210</name>
</gene>
<comment type="caution">
    <text evidence="1">The sequence shown here is derived from an EMBL/GenBank/DDBJ whole genome shotgun (WGS) entry which is preliminary data.</text>
</comment>
<reference evidence="1" key="1">
    <citation type="submission" date="2021-09" db="EMBL/GenBank/DDBJ databases">
        <authorList>
            <consortium name="AG Swart"/>
            <person name="Singh M."/>
            <person name="Singh A."/>
            <person name="Seah K."/>
            <person name="Emmerich C."/>
        </authorList>
    </citation>
    <scope>NUCLEOTIDE SEQUENCE</scope>
    <source>
        <strain evidence="1">ATCC30299</strain>
    </source>
</reference>
<name>A0AAU9J4N8_9CILI</name>
<accession>A0AAU9J4N8</accession>
<dbReference type="Proteomes" id="UP001162131">
    <property type="component" value="Unassembled WGS sequence"/>
</dbReference>
<evidence type="ECO:0000313" key="1">
    <source>
        <dbReference type="EMBL" id="CAG9320290.1"/>
    </source>
</evidence>